<dbReference type="PANTHER" id="PTHR45339">
    <property type="entry name" value="HYBRID SIGNAL TRANSDUCTION HISTIDINE KINASE J"/>
    <property type="match status" value="1"/>
</dbReference>
<dbReference type="PANTHER" id="PTHR45339:SF3">
    <property type="entry name" value="HISTIDINE KINASE"/>
    <property type="match status" value="1"/>
</dbReference>
<feature type="non-terminal residue" evidence="4">
    <location>
        <position position="1"/>
    </location>
</feature>
<dbReference type="Proteomes" id="UP000007264">
    <property type="component" value="Unassembled WGS sequence"/>
</dbReference>
<sequence length="139" mass="14843">RVLLAEDNLINQTVAKKMLTVLGLVCEVACNGQEGVDAVKRGAADGRPFDCVLMDMAMPIMGGVEAARVLRRLGYTLPIVAMTANASDRDRDECLNAGMDGFLSKPVLKNRLAEAIVQVISGRARYKDASVALAPLKAL</sequence>
<proteinExistence type="predicted"/>
<dbReference type="CDD" id="cd17546">
    <property type="entry name" value="REC_hyHK_CKI1_RcsC-like"/>
    <property type="match status" value="1"/>
</dbReference>
<dbReference type="Gene3D" id="3.40.50.2300">
    <property type="match status" value="1"/>
</dbReference>
<dbReference type="OrthoDB" id="21225at2759"/>
<evidence type="ECO:0000313" key="4">
    <source>
        <dbReference type="EMBL" id="EIE27473.1"/>
    </source>
</evidence>
<dbReference type="InterPro" id="IPR011006">
    <property type="entry name" value="CheY-like_superfamily"/>
</dbReference>
<accession>I0ZA04</accession>
<evidence type="ECO:0000256" key="1">
    <source>
        <dbReference type="ARBA" id="ARBA00022553"/>
    </source>
</evidence>
<dbReference type="SUPFAM" id="SSF52172">
    <property type="entry name" value="CheY-like"/>
    <property type="match status" value="1"/>
</dbReference>
<dbReference type="STRING" id="574566.I0ZA04"/>
<dbReference type="GeneID" id="17045488"/>
<dbReference type="SMART" id="SM00448">
    <property type="entry name" value="REC"/>
    <property type="match status" value="1"/>
</dbReference>
<gene>
    <name evidence="4" type="ORF">COCSUDRAFT_11065</name>
</gene>
<dbReference type="EMBL" id="AGSI01000001">
    <property type="protein sequence ID" value="EIE27473.1"/>
    <property type="molecule type" value="Genomic_DNA"/>
</dbReference>
<reference evidence="4 5" key="1">
    <citation type="journal article" date="2012" name="Genome Biol.">
        <title>The genome of the polar eukaryotic microalga coccomyxa subellipsoidea reveals traits of cold adaptation.</title>
        <authorList>
            <person name="Blanc G."/>
            <person name="Agarkova I."/>
            <person name="Grimwood J."/>
            <person name="Kuo A."/>
            <person name="Brueggeman A."/>
            <person name="Dunigan D."/>
            <person name="Gurnon J."/>
            <person name="Ladunga I."/>
            <person name="Lindquist E."/>
            <person name="Lucas S."/>
            <person name="Pangilinan J."/>
            <person name="Proschold T."/>
            <person name="Salamov A."/>
            <person name="Schmutz J."/>
            <person name="Weeks D."/>
            <person name="Yamada T."/>
            <person name="Claverie J.M."/>
            <person name="Grigoriev I."/>
            <person name="Van Etten J."/>
            <person name="Lomsadze A."/>
            <person name="Borodovsky M."/>
        </authorList>
    </citation>
    <scope>NUCLEOTIDE SEQUENCE [LARGE SCALE GENOMIC DNA]</scope>
    <source>
        <strain evidence="4 5">C-169</strain>
    </source>
</reference>
<evidence type="ECO:0000259" key="3">
    <source>
        <dbReference type="PROSITE" id="PS50110"/>
    </source>
</evidence>
<dbReference type="GO" id="GO:0000160">
    <property type="term" value="P:phosphorelay signal transduction system"/>
    <property type="evidence" value="ECO:0007669"/>
    <property type="project" value="InterPro"/>
</dbReference>
<dbReference type="RefSeq" id="XP_005652017.1">
    <property type="nucleotide sequence ID" value="XM_005651960.1"/>
</dbReference>
<dbReference type="AlphaFoldDB" id="I0ZA04"/>
<evidence type="ECO:0000313" key="5">
    <source>
        <dbReference type="Proteomes" id="UP000007264"/>
    </source>
</evidence>
<dbReference type="PROSITE" id="PS50110">
    <property type="entry name" value="RESPONSE_REGULATORY"/>
    <property type="match status" value="1"/>
</dbReference>
<feature type="modified residue" description="4-aspartylphosphate" evidence="2">
    <location>
        <position position="55"/>
    </location>
</feature>
<dbReference type="KEGG" id="csl:COCSUDRAFT_11065"/>
<feature type="domain" description="Response regulatory" evidence="3">
    <location>
        <begin position="1"/>
        <end position="120"/>
    </location>
</feature>
<comment type="caution">
    <text evidence="4">The sequence shown here is derived from an EMBL/GenBank/DDBJ whole genome shotgun (WGS) entry which is preliminary data.</text>
</comment>
<organism evidence="4 5">
    <name type="scientific">Coccomyxa subellipsoidea (strain C-169)</name>
    <name type="common">Green microalga</name>
    <dbReference type="NCBI Taxonomy" id="574566"/>
    <lineage>
        <taxon>Eukaryota</taxon>
        <taxon>Viridiplantae</taxon>
        <taxon>Chlorophyta</taxon>
        <taxon>core chlorophytes</taxon>
        <taxon>Trebouxiophyceae</taxon>
        <taxon>Trebouxiophyceae incertae sedis</taxon>
        <taxon>Coccomyxaceae</taxon>
        <taxon>Coccomyxa</taxon>
        <taxon>Coccomyxa subellipsoidea</taxon>
    </lineage>
</organism>
<keyword evidence="1 2" id="KW-0597">Phosphoprotein</keyword>
<name>I0ZA04_COCSC</name>
<dbReference type="eggNOG" id="KOG0519">
    <property type="taxonomic scope" value="Eukaryota"/>
</dbReference>
<dbReference type="InterPro" id="IPR001789">
    <property type="entry name" value="Sig_transdc_resp-reg_receiver"/>
</dbReference>
<keyword evidence="5" id="KW-1185">Reference proteome</keyword>
<protein>
    <recommendedName>
        <fullName evidence="3">Response regulatory domain-containing protein</fullName>
    </recommendedName>
</protein>
<evidence type="ECO:0000256" key="2">
    <source>
        <dbReference type="PROSITE-ProRule" id="PRU00169"/>
    </source>
</evidence>
<dbReference type="Pfam" id="PF00072">
    <property type="entry name" value="Response_reg"/>
    <property type="match status" value="1"/>
</dbReference>